<protein>
    <submittedName>
        <fullName evidence="5">Protein yippee-like</fullName>
    </submittedName>
</protein>
<feature type="domain" description="Yippee" evidence="4">
    <location>
        <begin position="181"/>
        <end position="280"/>
    </location>
</feature>
<dbReference type="InterPro" id="IPR039058">
    <property type="entry name" value="Yippee_fam"/>
</dbReference>
<dbReference type="PANTHER" id="PTHR13848">
    <property type="entry name" value="PROTEIN YIPPEE-LIKE CG15309-RELATED"/>
    <property type="match status" value="1"/>
</dbReference>
<dbReference type="Proteomes" id="UP000321947">
    <property type="component" value="Unassembled WGS sequence"/>
</dbReference>
<dbReference type="EMBL" id="SSTE01007279">
    <property type="protein sequence ID" value="KAA0057009.1"/>
    <property type="molecule type" value="Genomic_DNA"/>
</dbReference>
<evidence type="ECO:0000313" key="7">
    <source>
        <dbReference type="Proteomes" id="UP000321393"/>
    </source>
</evidence>
<evidence type="ECO:0000256" key="2">
    <source>
        <dbReference type="ARBA" id="ARBA00022723"/>
    </source>
</evidence>
<dbReference type="Pfam" id="PF03226">
    <property type="entry name" value="Yippee-Mis18"/>
    <property type="match status" value="1"/>
</dbReference>
<dbReference type="STRING" id="1194695.A0A5A7UTY9"/>
<comment type="similarity">
    <text evidence="1">Belongs to the yippee family.</text>
</comment>
<keyword evidence="2" id="KW-0479">Metal-binding</keyword>
<accession>A0A5A7UTY9</accession>
<evidence type="ECO:0000313" key="8">
    <source>
        <dbReference type="Proteomes" id="UP000321947"/>
    </source>
</evidence>
<dbReference type="OrthoDB" id="6407410at2759"/>
<dbReference type="AlphaFoldDB" id="A0A5A7UTY9"/>
<evidence type="ECO:0000256" key="3">
    <source>
        <dbReference type="ARBA" id="ARBA00022833"/>
    </source>
</evidence>
<dbReference type="EMBL" id="SSTD01003381">
    <property type="protein sequence ID" value="TYK26436.1"/>
    <property type="molecule type" value="Genomic_DNA"/>
</dbReference>
<name>A0A5A7UTY9_CUCMM</name>
<dbReference type="InterPro" id="IPR004910">
    <property type="entry name" value="Yippee/Mis18/Cereblon"/>
</dbReference>
<sequence length="298" mass="33933">MWGRELLLKGIRRRIGIGEARKVFKSPWLTRRSVTSQWEGGEEWRVCVLIGGIGCWNVALIKKLFWEVDADCILSTSAKLVCGIKLDSGQLEKGGGIELFSWKIFHNILPTSLNLNKRDILMLCHVGGVVQNFHGRLMLAFSKKIEMEMDVFFAETFSLLHDWFLYSQFLDIDYVHGSTNLIIHFLAGPTDAASVTTMLLLPMTSSLDQGRAYLFSNVVNITSGPKEERLMLSGMHIVEDIFCCICGQILGWKYVTTHDKYQKYKEGKFVLERWRIVEEMMEDLNGDAHPGSSDMENP</sequence>
<dbReference type="Proteomes" id="UP000321393">
    <property type="component" value="Unassembled WGS sequence"/>
</dbReference>
<organism evidence="5 7">
    <name type="scientific">Cucumis melo var. makuwa</name>
    <name type="common">Oriental melon</name>
    <dbReference type="NCBI Taxonomy" id="1194695"/>
    <lineage>
        <taxon>Eukaryota</taxon>
        <taxon>Viridiplantae</taxon>
        <taxon>Streptophyta</taxon>
        <taxon>Embryophyta</taxon>
        <taxon>Tracheophyta</taxon>
        <taxon>Spermatophyta</taxon>
        <taxon>Magnoliopsida</taxon>
        <taxon>eudicotyledons</taxon>
        <taxon>Gunneridae</taxon>
        <taxon>Pentapetalae</taxon>
        <taxon>rosids</taxon>
        <taxon>fabids</taxon>
        <taxon>Cucurbitales</taxon>
        <taxon>Cucurbitaceae</taxon>
        <taxon>Benincaseae</taxon>
        <taxon>Cucumis</taxon>
    </lineage>
</organism>
<proteinExistence type="inferred from homology"/>
<evidence type="ECO:0000256" key="1">
    <source>
        <dbReference type="ARBA" id="ARBA00005613"/>
    </source>
</evidence>
<evidence type="ECO:0000259" key="4">
    <source>
        <dbReference type="PROSITE" id="PS51792"/>
    </source>
</evidence>
<dbReference type="GO" id="GO:0046872">
    <property type="term" value="F:metal ion binding"/>
    <property type="evidence" value="ECO:0007669"/>
    <property type="project" value="UniProtKB-KW"/>
</dbReference>
<keyword evidence="3" id="KW-0862">Zinc</keyword>
<evidence type="ECO:0000313" key="5">
    <source>
        <dbReference type="EMBL" id="KAA0057009.1"/>
    </source>
</evidence>
<evidence type="ECO:0000313" key="6">
    <source>
        <dbReference type="EMBL" id="TYK26436.1"/>
    </source>
</evidence>
<gene>
    <name evidence="6" type="ORF">E5676_scaffold861G001000</name>
    <name evidence="5" type="ORF">E6C27_scaffold96G001910</name>
</gene>
<comment type="caution">
    <text evidence="5">The sequence shown here is derived from an EMBL/GenBank/DDBJ whole genome shotgun (WGS) entry which is preliminary data.</text>
</comment>
<dbReference type="PROSITE" id="PS51792">
    <property type="entry name" value="YIPPEE"/>
    <property type="match status" value="1"/>
</dbReference>
<reference evidence="7 8" key="1">
    <citation type="submission" date="2019-08" db="EMBL/GenBank/DDBJ databases">
        <title>Draft genome sequences of two oriental melons (Cucumis melo L. var makuwa).</title>
        <authorList>
            <person name="Kwon S.-Y."/>
        </authorList>
    </citation>
    <scope>NUCLEOTIDE SEQUENCE [LARGE SCALE GENOMIC DNA]</scope>
    <source>
        <strain evidence="8">cv. Chang Bougi</strain>
        <strain evidence="7">cv. SW 3</strain>
        <tissue evidence="5">Leaf</tissue>
    </source>
</reference>
<dbReference type="InterPro" id="IPR034751">
    <property type="entry name" value="Yippee"/>
</dbReference>